<dbReference type="InterPro" id="IPR015946">
    <property type="entry name" value="KH_dom-like_a/b"/>
</dbReference>
<keyword evidence="4" id="KW-0805">Transcription regulation</keyword>
<reference evidence="9" key="1">
    <citation type="submission" date="2017-08" db="EMBL/GenBank/DDBJ databases">
        <authorList>
            <person name="Alvarez-Ponce D."/>
            <person name="Weitzman C.L."/>
            <person name="Tillett R.L."/>
            <person name="Sandmeier F.C."/>
            <person name="Tracy C.R."/>
        </authorList>
    </citation>
    <scope>NUCLEOTIDE SEQUENCE [LARGE SCALE GENOMIC DNA]</scope>
    <source>
        <strain evidence="9">PS6</strain>
    </source>
</reference>
<keyword evidence="3 6" id="KW-0694">RNA-binding</keyword>
<evidence type="ECO:0000313" key="9">
    <source>
        <dbReference type="EMBL" id="PAF54758.1"/>
    </source>
</evidence>
<evidence type="ECO:0000256" key="6">
    <source>
        <dbReference type="PROSITE-ProRule" id="PRU00117"/>
    </source>
</evidence>
<dbReference type="Pfam" id="PF13184">
    <property type="entry name" value="KH_NusA_1st"/>
    <property type="match status" value="1"/>
</dbReference>
<keyword evidence="10" id="KW-1185">Reference proteome</keyword>
<gene>
    <name evidence="9" type="ORF">CJF60_03405</name>
</gene>
<dbReference type="RefSeq" id="WP_084232770.1">
    <property type="nucleotide sequence ID" value="NZ_CP166874.1"/>
</dbReference>
<evidence type="ECO:0000256" key="2">
    <source>
        <dbReference type="ARBA" id="ARBA00022490"/>
    </source>
</evidence>
<evidence type="ECO:0008006" key="11">
    <source>
        <dbReference type="Google" id="ProtNLM"/>
    </source>
</evidence>
<accession>A0ABX4H4G3</accession>
<evidence type="ECO:0000313" key="10">
    <source>
        <dbReference type="Proteomes" id="UP000217033"/>
    </source>
</evidence>
<evidence type="ECO:0000259" key="7">
    <source>
        <dbReference type="Pfam" id="PF13184"/>
    </source>
</evidence>
<dbReference type="InterPro" id="IPR030842">
    <property type="entry name" value="TF_NusA_bacterial"/>
</dbReference>
<dbReference type="InterPro" id="IPR058582">
    <property type="entry name" value="KH_NusA_2nd"/>
</dbReference>
<sequence length="572" mass="64771">MSVAEIKKKTGSKKNYANFAFIAESRKLDIENVKEIFFEALKHIFLEIDQDVELEKEWVDEGETLIVKAPKIIVSDEEFEEELAKAEKKSDLDTKDLYLITYIPLSRALKLDKKAVVDDTVVEAIEYQNLSQARVRKIQNLFQQNLSKATKDRIYLTYKDRIGEAIKVKIENITEMLVTISIVGDSESVTFIRTADLKKKYPEIKVNGVYEVFITDVLAQPKKNGSMIMVSTTSPFELLKLLESTFPEIASKEILVKRIARRAGVRSKIAVMANPDLAREDLDVIGILIGQQGSKSQALSSELGEEKLDFITFSEDRLSFMLDALKPARVISISEKQESPDQYAYEIVVPDAMVSVAIGKGGINTYLASEITRSRVNVKGYTDALAAKQEILWNANVTEDELEQLNNFSLTNKRVQTNRSQSSYTKTAKPKRKDSFDISDFNKDIEAFDNYFESIKDTQGAGPADLVTKEAPKVKTKPAKDKTVTKEDNYYDVDFAEINAAIEAASFDELDQEIDSDFEEQVAIKNQESDEKERQDRRTKAKLQDYAIKDNDFADFALDGIDLDNLDDEDWD</sequence>
<feature type="domain" description="Transcription factor NusA first KH" evidence="7">
    <location>
        <begin position="234"/>
        <end position="312"/>
    </location>
</feature>
<evidence type="ECO:0000256" key="5">
    <source>
        <dbReference type="ARBA" id="ARBA00023163"/>
    </source>
</evidence>
<name>A0ABX4H4G3_9BACT</name>
<dbReference type="Proteomes" id="UP000217033">
    <property type="component" value="Unassembled WGS sequence"/>
</dbReference>
<feature type="domain" description="NusA-like second KH" evidence="8">
    <location>
        <begin position="320"/>
        <end position="381"/>
    </location>
</feature>
<dbReference type="PROSITE" id="PS50084">
    <property type="entry name" value="KH_TYPE_1"/>
    <property type="match status" value="1"/>
</dbReference>
<dbReference type="InterPro" id="IPR025249">
    <property type="entry name" value="TF_NusA_KH_1st"/>
</dbReference>
<dbReference type="InterPro" id="IPR009019">
    <property type="entry name" value="KH_sf_prok-type"/>
</dbReference>
<evidence type="ECO:0000256" key="3">
    <source>
        <dbReference type="ARBA" id="ARBA00022884"/>
    </source>
</evidence>
<dbReference type="Pfam" id="PF26594">
    <property type="entry name" value="KH_NusA_2nd"/>
    <property type="match status" value="1"/>
</dbReference>
<keyword evidence="1" id="KW-0806">Transcription termination</keyword>
<evidence type="ECO:0000259" key="8">
    <source>
        <dbReference type="Pfam" id="PF26594"/>
    </source>
</evidence>
<protein>
    <recommendedName>
        <fullName evidence="11">Transcription termination/antitermination protein NusA</fullName>
    </recommendedName>
</protein>
<dbReference type="InterPro" id="IPR036555">
    <property type="entry name" value="NusA_N_sf"/>
</dbReference>
<dbReference type="EMBL" id="NQMN01000002">
    <property type="protein sequence ID" value="PAF54758.1"/>
    <property type="molecule type" value="Genomic_DNA"/>
</dbReference>
<dbReference type="PANTHER" id="PTHR22648:SF0">
    <property type="entry name" value="TRANSCRIPTION TERMINATION_ANTITERMINATION PROTEIN NUSA"/>
    <property type="match status" value="1"/>
</dbReference>
<dbReference type="PANTHER" id="PTHR22648">
    <property type="entry name" value="TRANSCRIPTION TERMINATION FACTOR NUSA"/>
    <property type="match status" value="1"/>
</dbReference>
<dbReference type="SUPFAM" id="SSF54814">
    <property type="entry name" value="Prokaryotic type KH domain (KH-domain type II)"/>
    <property type="match status" value="2"/>
</dbReference>
<keyword evidence="5" id="KW-0804">Transcription</keyword>
<evidence type="ECO:0000256" key="1">
    <source>
        <dbReference type="ARBA" id="ARBA00022472"/>
    </source>
</evidence>
<evidence type="ECO:0000256" key="4">
    <source>
        <dbReference type="ARBA" id="ARBA00023015"/>
    </source>
</evidence>
<organism evidence="9 10">
    <name type="scientific">Mycoplasmopsis agassizii</name>
    <dbReference type="NCBI Taxonomy" id="33922"/>
    <lineage>
        <taxon>Bacteria</taxon>
        <taxon>Bacillati</taxon>
        <taxon>Mycoplasmatota</taxon>
        <taxon>Mycoplasmoidales</taxon>
        <taxon>Metamycoplasmataceae</taxon>
        <taxon>Mycoplasmopsis</taxon>
    </lineage>
</organism>
<dbReference type="Gene3D" id="3.30.300.20">
    <property type="match status" value="2"/>
</dbReference>
<dbReference type="Gene3D" id="3.30.1480.10">
    <property type="entry name" value="NusA, N-terminal domain"/>
    <property type="match status" value="1"/>
</dbReference>
<proteinExistence type="predicted"/>
<comment type="caution">
    <text evidence="9">The sequence shown here is derived from an EMBL/GenBank/DDBJ whole genome shotgun (WGS) entry which is preliminary data.</text>
</comment>
<keyword evidence="2" id="KW-0963">Cytoplasm</keyword>